<feature type="transmembrane region" description="Helical" evidence="5">
    <location>
        <begin position="77"/>
        <end position="96"/>
    </location>
</feature>
<feature type="transmembrane region" description="Helical" evidence="5">
    <location>
        <begin position="47"/>
        <end position="65"/>
    </location>
</feature>
<sequence length="216" mass="24853">MRASLKFLLVLALAIELAFVRSLWLNLAITACALIYVIYKKISFKRILWLIIVGILPFVGGWFMYYTMSPDHSKTFAWIMATRVYAYIFLGSVLAFSQSMTALMRGFEQDLHVNPTFVYGILGALNFLPKMTRQIKIIRASAKMRGVRLTVFSPQLYVKAIYNSFVWSNNLSQAMYAHGFLEGKKRSHYHHESIHAKEIYLFILILVLSILIALIK</sequence>
<dbReference type="eggNOG" id="COG0619">
    <property type="taxonomic scope" value="Bacteria"/>
</dbReference>
<dbReference type="GO" id="GO:0005886">
    <property type="term" value="C:plasma membrane"/>
    <property type="evidence" value="ECO:0007669"/>
    <property type="project" value="UniProtKB-ARBA"/>
</dbReference>
<dbReference type="AlphaFoldDB" id="G9WJ07"/>
<evidence type="ECO:0000256" key="5">
    <source>
        <dbReference type="SAM" id="Phobius"/>
    </source>
</evidence>
<organism evidence="6 7">
    <name type="scientific">Oenococcus kitaharae DSM 17330</name>
    <dbReference type="NCBI Taxonomy" id="1045004"/>
    <lineage>
        <taxon>Bacteria</taxon>
        <taxon>Bacillati</taxon>
        <taxon>Bacillota</taxon>
        <taxon>Bacilli</taxon>
        <taxon>Lactobacillales</taxon>
        <taxon>Lactobacillaceae</taxon>
        <taxon>Oenococcus</taxon>
    </lineage>
</organism>
<dbReference type="RefSeq" id="WP_007744738.1">
    <property type="nucleotide sequence ID" value="NZ_CM001398.1"/>
</dbReference>
<dbReference type="InterPro" id="IPR003339">
    <property type="entry name" value="ABC/ECF_trnsptr_transmembrane"/>
</dbReference>
<evidence type="ECO:0000256" key="3">
    <source>
        <dbReference type="ARBA" id="ARBA00022989"/>
    </source>
</evidence>
<evidence type="ECO:0000256" key="1">
    <source>
        <dbReference type="ARBA" id="ARBA00004141"/>
    </source>
</evidence>
<feature type="transmembrane region" description="Helical" evidence="5">
    <location>
        <begin position="24"/>
        <end position="40"/>
    </location>
</feature>
<dbReference type="CDD" id="cd16914">
    <property type="entry name" value="EcfT"/>
    <property type="match status" value="1"/>
</dbReference>
<comment type="subcellular location">
    <subcellularLocation>
        <location evidence="1">Membrane</location>
        <topology evidence="1">Multi-pass membrane protein</topology>
    </subcellularLocation>
</comment>
<keyword evidence="3 5" id="KW-1133">Transmembrane helix</keyword>
<dbReference type="Proteomes" id="UP000004959">
    <property type="component" value="Chromosome"/>
</dbReference>
<reference evidence="6 7" key="1">
    <citation type="journal article" date="2012" name="PLoS ONE">
        <title>Functional divergence in the genus oenococcus as predicted by genome sequencing of the newly-described species, Oenococcus kitaharae.</title>
        <authorList>
            <person name="Borneman A.R."/>
            <person name="McCarthy J.M."/>
            <person name="Chambers P.J."/>
            <person name="Bartowsky E.J."/>
        </authorList>
    </citation>
    <scope>NUCLEOTIDE SEQUENCE [LARGE SCALE GENOMIC DNA]</scope>
    <source>
        <strain evidence="7">DSM17330</strain>
    </source>
</reference>
<evidence type="ECO:0000313" key="6">
    <source>
        <dbReference type="EMBL" id="EHN58456.1"/>
    </source>
</evidence>
<evidence type="ECO:0000313" key="7">
    <source>
        <dbReference type="Proteomes" id="UP000004959"/>
    </source>
</evidence>
<protein>
    <submittedName>
        <fullName evidence="6">ECF transporter for HydroxyMethylPyrimidine transmembrane component</fullName>
    </submittedName>
</protein>
<dbReference type="STRING" id="336988.NT96_04855"/>
<dbReference type="EMBL" id="AFVZ01000001">
    <property type="protein sequence ID" value="EHN58456.1"/>
    <property type="molecule type" value="Genomic_DNA"/>
</dbReference>
<dbReference type="OrthoDB" id="92887at2"/>
<keyword evidence="7" id="KW-1185">Reference proteome</keyword>
<keyword evidence="2 5" id="KW-0812">Transmembrane</keyword>
<dbReference type="PROSITE" id="PS51257">
    <property type="entry name" value="PROKAR_LIPOPROTEIN"/>
    <property type="match status" value="1"/>
</dbReference>
<evidence type="ECO:0000256" key="4">
    <source>
        <dbReference type="ARBA" id="ARBA00023136"/>
    </source>
</evidence>
<name>G9WJ07_9LACO</name>
<dbReference type="HOGENOM" id="CLU_056469_6_2_9"/>
<dbReference type="PATRIC" id="fig|1045004.4.peg.333"/>
<proteinExistence type="predicted"/>
<accession>G9WJ07</accession>
<feature type="transmembrane region" description="Helical" evidence="5">
    <location>
        <begin position="199"/>
        <end position="215"/>
    </location>
</feature>
<keyword evidence="4 5" id="KW-0472">Membrane</keyword>
<gene>
    <name evidence="6" type="ORF">OKIT_0334</name>
</gene>
<evidence type="ECO:0000256" key="2">
    <source>
        <dbReference type="ARBA" id="ARBA00022692"/>
    </source>
</evidence>
<comment type="caution">
    <text evidence="6">The sequence shown here is derived from an EMBL/GenBank/DDBJ whole genome shotgun (WGS) entry which is preliminary data.</text>
</comment>